<dbReference type="GO" id="GO:0009103">
    <property type="term" value="P:lipopolysaccharide biosynthetic process"/>
    <property type="evidence" value="ECO:0007669"/>
    <property type="project" value="TreeGrafter"/>
</dbReference>
<dbReference type="AlphaFoldDB" id="A0A1X0KAH5"/>
<gene>
    <name evidence="5" type="ORF">BST44_20085</name>
</gene>
<organism evidence="5 6">
    <name type="scientific">Mycobacterium scrofulaceum</name>
    <dbReference type="NCBI Taxonomy" id="1783"/>
    <lineage>
        <taxon>Bacteria</taxon>
        <taxon>Bacillati</taxon>
        <taxon>Actinomycetota</taxon>
        <taxon>Actinomycetes</taxon>
        <taxon>Mycobacteriales</taxon>
        <taxon>Mycobacteriaceae</taxon>
        <taxon>Mycobacterium</taxon>
    </lineage>
</organism>
<name>A0A1X0KAH5_MYCSC</name>
<dbReference type="InterPro" id="IPR001296">
    <property type="entry name" value="Glyco_trans_1"/>
</dbReference>
<evidence type="ECO:0000313" key="6">
    <source>
        <dbReference type="Proteomes" id="UP000192601"/>
    </source>
</evidence>
<evidence type="ECO:0000313" key="5">
    <source>
        <dbReference type="EMBL" id="ORB72134.1"/>
    </source>
</evidence>
<accession>A0A1X0KAH5</accession>
<dbReference type="RefSeq" id="WP_083178859.1">
    <property type="nucleotide sequence ID" value="NZ_MVIJ01000034.1"/>
</dbReference>
<evidence type="ECO:0000256" key="2">
    <source>
        <dbReference type="ARBA" id="ARBA00022679"/>
    </source>
</evidence>
<dbReference type="Proteomes" id="UP000192601">
    <property type="component" value="Unassembled WGS sequence"/>
</dbReference>
<protein>
    <submittedName>
        <fullName evidence="5">Glycosyl transferase family 1</fullName>
    </submittedName>
</protein>
<dbReference type="Gene3D" id="3.40.50.2000">
    <property type="entry name" value="Glycogen Phosphorylase B"/>
    <property type="match status" value="2"/>
</dbReference>
<keyword evidence="6" id="KW-1185">Reference proteome</keyword>
<dbReference type="GO" id="GO:0016757">
    <property type="term" value="F:glycosyltransferase activity"/>
    <property type="evidence" value="ECO:0007669"/>
    <property type="project" value="UniProtKB-KW"/>
</dbReference>
<dbReference type="EMBL" id="MVIJ01000034">
    <property type="protein sequence ID" value="ORB72134.1"/>
    <property type="molecule type" value="Genomic_DNA"/>
</dbReference>
<keyword evidence="1" id="KW-0328">Glycosyltransferase</keyword>
<dbReference type="Pfam" id="PF00534">
    <property type="entry name" value="Glycos_transf_1"/>
    <property type="match status" value="1"/>
</dbReference>
<comment type="caution">
    <text evidence="5">The sequence shown here is derived from an EMBL/GenBank/DDBJ whole genome shotgun (WGS) entry which is preliminary data.</text>
</comment>
<reference evidence="5 6" key="1">
    <citation type="submission" date="2017-02" db="EMBL/GenBank/DDBJ databases">
        <title>The new phylogeny of genus Mycobacterium.</title>
        <authorList>
            <person name="Tortoli E."/>
            <person name="Trovato A."/>
            <person name="Cirillo D.M."/>
        </authorList>
    </citation>
    <scope>NUCLEOTIDE SEQUENCE [LARGE SCALE GENOMIC DNA]</scope>
    <source>
        <strain evidence="5 6">DSM 43992</strain>
    </source>
</reference>
<feature type="domain" description="Glycosyl transferase family 1" evidence="3">
    <location>
        <begin position="198"/>
        <end position="351"/>
    </location>
</feature>
<evidence type="ECO:0000259" key="3">
    <source>
        <dbReference type="Pfam" id="PF00534"/>
    </source>
</evidence>
<feature type="domain" description="Glycosyltransferase subfamily 4-like N-terminal" evidence="4">
    <location>
        <begin position="15"/>
        <end position="183"/>
    </location>
</feature>
<dbReference type="PANTHER" id="PTHR46401:SF2">
    <property type="entry name" value="GLYCOSYLTRANSFERASE WBBK-RELATED"/>
    <property type="match status" value="1"/>
</dbReference>
<dbReference type="InterPro" id="IPR028098">
    <property type="entry name" value="Glyco_trans_4-like_N"/>
</dbReference>
<dbReference type="CDD" id="cd03809">
    <property type="entry name" value="GT4_MtfB-like"/>
    <property type="match status" value="1"/>
</dbReference>
<evidence type="ECO:0000259" key="4">
    <source>
        <dbReference type="Pfam" id="PF13439"/>
    </source>
</evidence>
<dbReference type="SUPFAM" id="SSF53756">
    <property type="entry name" value="UDP-Glycosyltransferase/glycogen phosphorylase"/>
    <property type="match status" value="1"/>
</dbReference>
<dbReference type="PANTHER" id="PTHR46401">
    <property type="entry name" value="GLYCOSYLTRANSFERASE WBBK-RELATED"/>
    <property type="match status" value="1"/>
</dbReference>
<dbReference type="OrthoDB" id="9801609at2"/>
<evidence type="ECO:0000256" key="1">
    <source>
        <dbReference type="ARBA" id="ARBA00022676"/>
    </source>
</evidence>
<sequence>MKVAFDDQIFTIQRYGGVSRYFFELASRLPAYGMSQVSVIAPFHINNYLAADTAHRLTRGRYVPYALGDAVICLRQCVPVLHLVNRFAAPLAWRGPVPDIVHETHYAARPGGKGRRRVVTVFDMTHELFSEEIPFAQRWIAAKRAAVDRADHVICISENTRQDLVRLHGIDPARVSVVHLGYSLTAQAKATQVEGGGKRTPSLLHVGHRRGYKNFTTLLQAYASSPTLREFDLVAFGGHPLLPEEQKEIRRLGITDRVRFESGSDQQLAAHYHEAAAFIYPSKYEGFGLPPLEAMSHGCPVVCSNAGAIPEVVGDAGIYFDPNSADELRIALERVVTTEDLRADLRTRGYTRVRAFSWDRCAAETARVYREIM</sequence>
<dbReference type="STRING" id="1783.BST44_20085"/>
<proteinExistence type="predicted"/>
<keyword evidence="2 5" id="KW-0808">Transferase</keyword>
<dbReference type="Pfam" id="PF13439">
    <property type="entry name" value="Glyco_transf_4"/>
    <property type="match status" value="1"/>
</dbReference>